<dbReference type="RefSeq" id="WP_387959933.1">
    <property type="nucleotide sequence ID" value="NZ_JBHSGP010000004.1"/>
</dbReference>
<accession>A0ABV9N052</accession>
<evidence type="ECO:0000256" key="2">
    <source>
        <dbReference type="ARBA" id="ARBA00022777"/>
    </source>
</evidence>
<gene>
    <name evidence="4" type="ORF">ACFO5O_00640</name>
</gene>
<dbReference type="EC" id="2.7.1.-" evidence="4"/>
<dbReference type="Proteomes" id="UP001595953">
    <property type="component" value="Unassembled WGS sequence"/>
</dbReference>
<dbReference type="PANTHER" id="PTHR10584:SF166">
    <property type="entry name" value="RIBOKINASE"/>
    <property type="match status" value="1"/>
</dbReference>
<evidence type="ECO:0000256" key="1">
    <source>
        <dbReference type="ARBA" id="ARBA00022679"/>
    </source>
</evidence>
<dbReference type="Gene3D" id="3.40.1190.20">
    <property type="match status" value="1"/>
</dbReference>
<comment type="caution">
    <text evidence="4">The sequence shown here is derived from an EMBL/GenBank/DDBJ whole genome shotgun (WGS) entry which is preliminary data.</text>
</comment>
<dbReference type="EMBL" id="JBHSGP010000004">
    <property type="protein sequence ID" value="MFC4720809.1"/>
    <property type="molecule type" value="Genomic_DNA"/>
</dbReference>
<proteinExistence type="predicted"/>
<keyword evidence="5" id="KW-1185">Reference proteome</keyword>
<name>A0ABV9N052_9FLAO</name>
<evidence type="ECO:0000313" key="5">
    <source>
        <dbReference type="Proteomes" id="UP001595953"/>
    </source>
</evidence>
<keyword evidence="2 4" id="KW-0418">Kinase</keyword>
<sequence length="322" mass="36042">MNTFYKIAVVGPIPADTIITHRGELIQKYGCVTHPTMALGKLLNGIGEVIPISHVNKKDHEAINAIFKDLKNVNLSGISSEKDSGAIIELKFKDQNNRLETQLANMAAIAPKDVSNYLDADCFVFVPITDHEIELATLKYIKENSKAKIIFDAHGPTTYVNSEGKRLRRFWDDKDDWFQYIDVLKMNLEESICCWFDQDFSNEDFYDENNTGHLDEFAEYVLSKGVETLYVTLDAKGCVIYTKDEDVITKDFVPSVYVDHVVDTTGCGDSFAGGLAFGLTLYDDVISAAYYANTLGALRTQGKGFGVFKSLEATDQIIEKNY</sequence>
<evidence type="ECO:0000259" key="3">
    <source>
        <dbReference type="Pfam" id="PF00294"/>
    </source>
</evidence>
<feature type="domain" description="Carbohydrate kinase PfkB" evidence="3">
    <location>
        <begin position="147"/>
        <end position="304"/>
    </location>
</feature>
<dbReference type="SUPFAM" id="SSF53613">
    <property type="entry name" value="Ribokinase-like"/>
    <property type="match status" value="1"/>
</dbReference>
<evidence type="ECO:0000313" key="4">
    <source>
        <dbReference type="EMBL" id="MFC4720809.1"/>
    </source>
</evidence>
<dbReference type="Pfam" id="PF00294">
    <property type="entry name" value="PfkB"/>
    <property type="match status" value="1"/>
</dbReference>
<dbReference type="GO" id="GO:0016301">
    <property type="term" value="F:kinase activity"/>
    <property type="evidence" value="ECO:0007669"/>
    <property type="project" value="UniProtKB-KW"/>
</dbReference>
<dbReference type="PANTHER" id="PTHR10584">
    <property type="entry name" value="SUGAR KINASE"/>
    <property type="match status" value="1"/>
</dbReference>
<organism evidence="4 5">
    <name type="scientific">Geojedonia litorea</name>
    <dbReference type="NCBI Taxonomy" id="1268269"/>
    <lineage>
        <taxon>Bacteria</taxon>
        <taxon>Pseudomonadati</taxon>
        <taxon>Bacteroidota</taxon>
        <taxon>Flavobacteriia</taxon>
        <taxon>Flavobacteriales</taxon>
        <taxon>Flavobacteriaceae</taxon>
        <taxon>Geojedonia</taxon>
    </lineage>
</organism>
<dbReference type="InterPro" id="IPR029056">
    <property type="entry name" value="Ribokinase-like"/>
</dbReference>
<protein>
    <submittedName>
        <fullName evidence="4">Carbohydrate kinase family protein</fullName>
        <ecNumber evidence="4">2.7.1.-</ecNumber>
    </submittedName>
</protein>
<dbReference type="InterPro" id="IPR011611">
    <property type="entry name" value="PfkB_dom"/>
</dbReference>
<keyword evidence="1 4" id="KW-0808">Transferase</keyword>
<reference evidence="5" key="1">
    <citation type="journal article" date="2019" name="Int. J. Syst. Evol. Microbiol.">
        <title>The Global Catalogue of Microorganisms (GCM) 10K type strain sequencing project: providing services to taxonomists for standard genome sequencing and annotation.</title>
        <authorList>
            <consortium name="The Broad Institute Genomics Platform"/>
            <consortium name="The Broad Institute Genome Sequencing Center for Infectious Disease"/>
            <person name="Wu L."/>
            <person name="Ma J."/>
        </authorList>
    </citation>
    <scope>NUCLEOTIDE SEQUENCE [LARGE SCALE GENOMIC DNA]</scope>
    <source>
        <strain evidence="5">CCUG 63682</strain>
    </source>
</reference>